<organism evidence="2 3">
    <name type="scientific">Echinostoma caproni</name>
    <dbReference type="NCBI Taxonomy" id="27848"/>
    <lineage>
        <taxon>Eukaryota</taxon>
        <taxon>Metazoa</taxon>
        <taxon>Spiralia</taxon>
        <taxon>Lophotrochozoa</taxon>
        <taxon>Platyhelminthes</taxon>
        <taxon>Trematoda</taxon>
        <taxon>Digenea</taxon>
        <taxon>Plagiorchiida</taxon>
        <taxon>Echinostomata</taxon>
        <taxon>Echinostomatoidea</taxon>
        <taxon>Echinostomatidae</taxon>
        <taxon>Echinostoma</taxon>
    </lineage>
</organism>
<dbReference type="OrthoDB" id="5563016at2759"/>
<accession>A0A3P8KFI1</accession>
<reference evidence="2 3" key="1">
    <citation type="submission" date="2018-11" db="EMBL/GenBank/DDBJ databases">
        <authorList>
            <consortium name="Pathogen Informatics"/>
        </authorList>
    </citation>
    <scope>NUCLEOTIDE SEQUENCE [LARGE SCALE GENOMIC DNA]</scope>
    <source>
        <strain evidence="2 3">Egypt</strain>
    </source>
</reference>
<proteinExistence type="predicted"/>
<dbReference type="PANTHER" id="PTHR12751:SF18">
    <property type="entry name" value="PHOSPHATASE AND ACTIN REGULATOR 1"/>
    <property type="match status" value="1"/>
</dbReference>
<feature type="region of interest" description="Disordered" evidence="1">
    <location>
        <begin position="1"/>
        <end position="66"/>
    </location>
</feature>
<keyword evidence="3" id="KW-1185">Reference proteome</keyword>
<dbReference type="GO" id="GO:0003779">
    <property type="term" value="F:actin binding"/>
    <property type="evidence" value="ECO:0007669"/>
    <property type="project" value="TreeGrafter"/>
</dbReference>
<name>A0A3P8KFI1_9TREM</name>
<protein>
    <submittedName>
        <fullName evidence="2">Uncharacterized protein</fullName>
    </submittedName>
</protein>
<dbReference type="AlphaFoldDB" id="A0A3P8KFI1"/>
<feature type="compositionally biased region" description="Acidic residues" evidence="1">
    <location>
        <begin position="14"/>
        <end position="38"/>
    </location>
</feature>
<dbReference type="GO" id="GO:0030036">
    <property type="term" value="P:actin cytoskeleton organization"/>
    <property type="evidence" value="ECO:0007669"/>
    <property type="project" value="TreeGrafter"/>
</dbReference>
<dbReference type="EMBL" id="UZAN01043578">
    <property type="protein sequence ID" value="VDP78699.1"/>
    <property type="molecule type" value="Genomic_DNA"/>
</dbReference>
<evidence type="ECO:0000256" key="1">
    <source>
        <dbReference type="SAM" id="MobiDB-lite"/>
    </source>
</evidence>
<evidence type="ECO:0000313" key="3">
    <source>
        <dbReference type="Proteomes" id="UP000272942"/>
    </source>
</evidence>
<dbReference type="Proteomes" id="UP000272942">
    <property type="component" value="Unassembled WGS sequence"/>
</dbReference>
<evidence type="ECO:0000313" key="2">
    <source>
        <dbReference type="EMBL" id="VDP78699.1"/>
    </source>
</evidence>
<dbReference type="PANTHER" id="PTHR12751">
    <property type="entry name" value="PHOSPHATASE AND ACTIN REGULATOR PHACTR"/>
    <property type="match status" value="1"/>
</dbReference>
<gene>
    <name evidence="2" type="ORF">ECPE_LOCUS6567</name>
</gene>
<sequence length="259" mass="29974">MGPILDDRFANVYEEAEEDGQEENDNEDEDEEDVDDLIDQNPVRDCSPFSPFDTIPQPRYLRSPRVSQQNDFVMEGLEEAEDEGEVNFHEENGYEEDYMTDQMEFGVEGDFYPEGDDTPDTKSEIPIVEVLSAALCAAGYGSIGRFLHQWLPQRAMCESVLRASMQDKGISEDMLWERRKALLQQLTKQVKTGSLMTTEMLFLRFTQFVEVQELEPQDRVADKPWIRLTAAEKARIRRELNDYKLAEMPVHEASRQNTR</sequence>